<proteinExistence type="predicted"/>
<organism evidence="1 2">
    <name type="scientific">Larkinella knui</name>
    <dbReference type="NCBI Taxonomy" id="2025310"/>
    <lineage>
        <taxon>Bacteria</taxon>
        <taxon>Pseudomonadati</taxon>
        <taxon>Bacteroidota</taxon>
        <taxon>Cytophagia</taxon>
        <taxon>Cytophagales</taxon>
        <taxon>Spirosomataceae</taxon>
        <taxon>Larkinella</taxon>
    </lineage>
</organism>
<accession>A0A3P1CPQ0</accession>
<dbReference type="RefSeq" id="WP_124906839.1">
    <property type="nucleotide sequence ID" value="NZ_RQJP01000002.1"/>
</dbReference>
<keyword evidence="2" id="KW-1185">Reference proteome</keyword>
<dbReference type="Proteomes" id="UP000274271">
    <property type="component" value="Unassembled WGS sequence"/>
</dbReference>
<evidence type="ECO:0000313" key="2">
    <source>
        <dbReference type="Proteomes" id="UP000274271"/>
    </source>
</evidence>
<dbReference type="EMBL" id="RQJP01000002">
    <property type="protein sequence ID" value="RRB15235.1"/>
    <property type="molecule type" value="Genomic_DNA"/>
</dbReference>
<reference evidence="1 2" key="1">
    <citation type="submission" date="2018-11" db="EMBL/GenBank/DDBJ databases">
        <authorList>
            <person name="Zhou Z."/>
            <person name="Wang G."/>
        </authorList>
    </citation>
    <scope>NUCLEOTIDE SEQUENCE [LARGE SCALE GENOMIC DNA]</scope>
    <source>
        <strain evidence="1 2">KCTC42998</strain>
    </source>
</reference>
<protein>
    <submittedName>
        <fullName evidence="1">Uncharacterized protein</fullName>
    </submittedName>
</protein>
<sequence>MAKGVSPGQHFFIRTADGITAMAVVEKWEASGRVLVLHEGNQGEHTVSDYLTGMQCSHHKHKTTAKRLAEETMAKAAERVASGEFNWSTHAEINSPEFIAGWKAA</sequence>
<comment type="caution">
    <text evidence="1">The sequence shown here is derived from an EMBL/GenBank/DDBJ whole genome shotgun (WGS) entry which is preliminary data.</text>
</comment>
<gene>
    <name evidence="1" type="ORF">EHT87_11885</name>
</gene>
<evidence type="ECO:0000313" key="1">
    <source>
        <dbReference type="EMBL" id="RRB15235.1"/>
    </source>
</evidence>
<name>A0A3P1CPQ0_9BACT</name>
<dbReference type="AlphaFoldDB" id="A0A3P1CPQ0"/>